<evidence type="ECO:0000256" key="1">
    <source>
        <dbReference type="SAM" id="MobiDB-lite"/>
    </source>
</evidence>
<protein>
    <recommendedName>
        <fullName evidence="4">USP8 dimerisation domain-containing protein</fullName>
    </recommendedName>
</protein>
<organism evidence="2 3">
    <name type="scientific">Athelia psychrophila</name>
    <dbReference type="NCBI Taxonomy" id="1759441"/>
    <lineage>
        <taxon>Eukaryota</taxon>
        <taxon>Fungi</taxon>
        <taxon>Dikarya</taxon>
        <taxon>Basidiomycota</taxon>
        <taxon>Agaricomycotina</taxon>
        <taxon>Agaricomycetes</taxon>
        <taxon>Agaricomycetidae</taxon>
        <taxon>Atheliales</taxon>
        <taxon>Atheliaceae</taxon>
        <taxon>Athelia</taxon>
    </lineage>
</organism>
<evidence type="ECO:0008006" key="4">
    <source>
        <dbReference type="Google" id="ProtNLM"/>
    </source>
</evidence>
<sequence length="382" mass="42722">MSQSPKEIDVSDIGRWPKFALSSPFVEIVNRIRAGGLKAGHSDWVQAIQQADTNMQRARAYVIRNDMERALVNYAAAAMIFRRAKLHGPAGHSQLTTEEQSSIAAKFQESCRYIRLFEQSLIDGNTRYHDVSESTKTSTRKAWRQLQDLTGYDDGAEEHETESSSSVIQMHSDTDAGNITGHQDLPASSRALSPSLLPPPVRVPIPENPPSPLSHWIELCPIESYPHSVPEVAPEPISLSVDLHLLNTGEQISEQTSESRSPWIGLHRIDDNEHGIPEVAPEPTSLYLDLHPLEDDADSIPDDLPKPQSYWIDLHDINEYKRIVPDISPEPLSLFLDLHPLEVTWNSRWKNKTNDPSDGPSILILSGMALAVVMPYYIIMPV</sequence>
<gene>
    <name evidence="2" type="ORF">FIBSPDRAFT_935895</name>
</gene>
<evidence type="ECO:0000313" key="2">
    <source>
        <dbReference type="EMBL" id="KZP14157.1"/>
    </source>
</evidence>
<dbReference type="EMBL" id="KV417621">
    <property type="protein sequence ID" value="KZP14157.1"/>
    <property type="molecule type" value="Genomic_DNA"/>
</dbReference>
<keyword evidence="3" id="KW-1185">Reference proteome</keyword>
<feature type="compositionally biased region" description="Polar residues" evidence="1">
    <location>
        <begin position="163"/>
        <end position="181"/>
    </location>
</feature>
<feature type="region of interest" description="Disordered" evidence="1">
    <location>
        <begin position="155"/>
        <end position="193"/>
    </location>
</feature>
<dbReference type="Proteomes" id="UP000076532">
    <property type="component" value="Unassembled WGS sequence"/>
</dbReference>
<name>A0A166CZB9_9AGAM</name>
<evidence type="ECO:0000313" key="3">
    <source>
        <dbReference type="Proteomes" id="UP000076532"/>
    </source>
</evidence>
<proteinExistence type="predicted"/>
<reference evidence="2 3" key="1">
    <citation type="journal article" date="2016" name="Mol. Biol. Evol.">
        <title>Comparative Genomics of Early-Diverging Mushroom-Forming Fungi Provides Insights into the Origins of Lignocellulose Decay Capabilities.</title>
        <authorList>
            <person name="Nagy L.G."/>
            <person name="Riley R."/>
            <person name="Tritt A."/>
            <person name="Adam C."/>
            <person name="Daum C."/>
            <person name="Floudas D."/>
            <person name="Sun H."/>
            <person name="Yadav J.S."/>
            <person name="Pangilinan J."/>
            <person name="Larsson K.H."/>
            <person name="Matsuura K."/>
            <person name="Barry K."/>
            <person name="Labutti K."/>
            <person name="Kuo R."/>
            <person name="Ohm R.A."/>
            <person name="Bhattacharya S.S."/>
            <person name="Shirouzu T."/>
            <person name="Yoshinaga Y."/>
            <person name="Martin F.M."/>
            <person name="Grigoriev I.V."/>
            <person name="Hibbett D.S."/>
        </authorList>
    </citation>
    <scope>NUCLEOTIDE SEQUENCE [LARGE SCALE GENOMIC DNA]</scope>
    <source>
        <strain evidence="2 3">CBS 109695</strain>
    </source>
</reference>
<dbReference type="AlphaFoldDB" id="A0A166CZB9"/>
<accession>A0A166CZB9</accession>